<organism evidence="4 5">
    <name type="scientific">Vibrio rotiferianus</name>
    <dbReference type="NCBI Taxonomy" id="190895"/>
    <lineage>
        <taxon>Bacteria</taxon>
        <taxon>Pseudomonadati</taxon>
        <taxon>Pseudomonadota</taxon>
        <taxon>Gammaproteobacteria</taxon>
        <taxon>Vibrionales</taxon>
        <taxon>Vibrionaceae</taxon>
        <taxon>Vibrio</taxon>
    </lineage>
</organism>
<evidence type="ECO:0000313" key="4">
    <source>
        <dbReference type="EMBL" id="BBL88143.1"/>
    </source>
</evidence>
<evidence type="ECO:0000259" key="3">
    <source>
        <dbReference type="Pfam" id="PF08338"/>
    </source>
</evidence>
<protein>
    <submittedName>
        <fullName evidence="4">Epimerase</fullName>
    </submittedName>
</protein>
<evidence type="ECO:0000256" key="1">
    <source>
        <dbReference type="ARBA" id="ARBA00009353"/>
    </source>
</evidence>
<accession>A0A510I3A7</accession>
<dbReference type="InterPro" id="IPR001509">
    <property type="entry name" value="Epimerase_deHydtase"/>
</dbReference>
<reference evidence="5" key="1">
    <citation type="submission" date="2019-07" db="EMBL/GenBank/DDBJ databases">
        <title>Complete Genome Sequences of Vibrion rotiferianus strain AM7.</title>
        <authorList>
            <person name="Miyazaki K."/>
            <person name="Wiseschart A."/>
            <person name="Pootanakit K."/>
            <person name="Ishimori K."/>
            <person name="Kitahara K."/>
        </authorList>
    </citation>
    <scope>NUCLEOTIDE SEQUENCE [LARGE SCALE GENOMIC DNA]</scope>
    <source>
        <strain evidence="5">AM7</strain>
    </source>
</reference>
<comment type="similarity">
    <text evidence="1">Belongs to the NAD(P)-dependent epimerase/dehydratase family. SDR39U1 subfamily.</text>
</comment>
<dbReference type="AlphaFoldDB" id="A0A510I3A7"/>
<dbReference type="InterPro" id="IPR013549">
    <property type="entry name" value="DUF1731"/>
</dbReference>
<evidence type="ECO:0000313" key="5">
    <source>
        <dbReference type="Proteomes" id="UP000315115"/>
    </source>
</evidence>
<dbReference type="InterPro" id="IPR036291">
    <property type="entry name" value="NAD(P)-bd_dom_sf"/>
</dbReference>
<dbReference type="PANTHER" id="PTHR11092:SF0">
    <property type="entry name" value="EPIMERASE FAMILY PROTEIN SDR39U1"/>
    <property type="match status" value="1"/>
</dbReference>
<dbReference type="PANTHER" id="PTHR11092">
    <property type="entry name" value="SUGAR NUCLEOTIDE EPIMERASE RELATED"/>
    <property type="match status" value="1"/>
</dbReference>
<dbReference type="Pfam" id="PF01370">
    <property type="entry name" value="Epimerase"/>
    <property type="match status" value="1"/>
</dbReference>
<proteinExistence type="inferred from homology"/>
<dbReference type="NCBIfam" id="TIGR01777">
    <property type="entry name" value="yfcH"/>
    <property type="match status" value="1"/>
</dbReference>
<dbReference type="Gene3D" id="3.40.50.720">
    <property type="entry name" value="NAD(P)-binding Rossmann-like Domain"/>
    <property type="match status" value="1"/>
</dbReference>
<evidence type="ECO:0000259" key="2">
    <source>
        <dbReference type="Pfam" id="PF01370"/>
    </source>
</evidence>
<dbReference type="Pfam" id="PF08338">
    <property type="entry name" value="DUF1731"/>
    <property type="match status" value="1"/>
</dbReference>
<dbReference type="SUPFAM" id="SSF51735">
    <property type="entry name" value="NAD(P)-binding Rossmann-fold domains"/>
    <property type="match status" value="1"/>
</dbReference>
<dbReference type="CDD" id="cd05242">
    <property type="entry name" value="SDR_a8"/>
    <property type="match status" value="1"/>
</dbReference>
<feature type="domain" description="NAD-dependent epimerase/dehydratase" evidence="2">
    <location>
        <begin position="11"/>
        <end position="228"/>
    </location>
</feature>
<sequence length="313" mass="34971">MSLTQRDTMKILLTGGTGFIGSELMKLLTTHQVLLLTRNPAQAKQRLQHADVGNIQYLDSLNSLEDLNDIDAVINLAGEPIADKRWTKQQKELICSSRWKITERIVELIHASTKPPSVFISGSAVGYYGDQQDHPFDEALHVNSNCFAHQVCEKWEQIAKHAESEQTRVCIIRTGIVLGQNGGALAKMIPPYKFGLGGPLGSGNQYMPWIHLLDMVRAIMYLLETPHAHGLFNLCAPHPVTNSIFSKTLAKTLKRPHFMRSPKWVMELAMGEAACLLFDSARAKPKKLTELGFKFSYSRVAPALKHLLQDRSC</sequence>
<dbReference type="EMBL" id="AP019798">
    <property type="protein sequence ID" value="BBL88143.1"/>
    <property type="molecule type" value="Genomic_DNA"/>
</dbReference>
<name>A0A510I3A7_9VIBR</name>
<dbReference type="Proteomes" id="UP000315115">
    <property type="component" value="Chromosome 1"/>
</dbReference>
<feature type="domain" description="DUF1731" evidence="3">
    <location>
        <begin position="262"/>
        <end position="307"/>
    </location>
</feature>
<dbReference type="InterPro" id="IPR010099">
    <property type="entry name" value="SDR39U1"/>
</dbReference>
<gene>
    <name evidence="4" type="ORF">VroAM7_07960</name>
</gene>